<dbReference type="PANTHER" id="PTHR21310">
    <property type="entry name" value="AMINOGLYCOSIDE PHOSPHOTRANSFERASE-RELATED-RELATED"/>
    <property type="match status" value="1"/>
</dbReference>
<organism evidence="2 3">
    <name type="scientific">Arthrobacter cryoconiti</name>
    <dbReference type="NCBI Taxonomy" id="748907"/>
    <lineage>
        <taxon>Bacteria</taxon>
        <taxon>Bacillati</taxon>
        <taxon>Actinomycetota</taxon>
        <taxon>Actinomycetes</taxon>
        <taxon>Micrococcales</taxon>
        <taxon>Micrococcaceae</taxon>
        <taxon>Arthrobacter</taxon>
    </lineage>
</organism>
<dbReference type="InterPro" id="IPR051678">
    <property type="entry name" value="AGP_Transferase"/>
</dbReference>
<dbReference type="EMBL" id="JBHSCQ010000005">
    <property type="protein sequence ID" value="MFC4265017.1"/>
    <property type="molecule type" value="Genomic_DNA"/>
</dbReference>
<accession>A0ABV8QXZ6</accession>
<keyword evidence="3" id="KW-1185">Reference proteome</keyword>
<proteinExistence type="predicted"/>
<dbReference type="InterPro" id="IPR002575">
    <property type="entry name" value="Aminoglycoside_PTrfase"/>
</dbReference>
<dbReference type="RefSeq" id="WP_230066636.1">
    <property type="nucleotide sequence ID" value="NZ_BAABLL010000019.1"/>
</dbReference>
<evidence type="ECO:0000259" key="1">
    <source>
        <dbReference type="Pfam" id="PF01636"/>
    </source>
</evidence>
<name>A0ABV8QXZ6_9MICC</name>
<dbReference type="Pfam" id="PF01636">
    <property type="entry name" value="APH"/>
    <property type="match status" value="1"/>
</dbReference>
<dbReference type="SUPFAM" id="SSF56112">
    <property type="entry name" value="Protein kinase-like (PK-like)"/>
    <property type="match status" value="1"/>
</dbReference>
<dbReference type="Proteomes" id="UP001595773">
    <property type="component" value="Unassembled WGS sequence"/>
</dbReference>
<sequence>MTPTPGITVFPGAPDHLMRMVHAAFGDPAHPGTPGVEGVKVLSAAEQKLTFQVDLSSRAPVVLRVCPEASREIRSDRRQTPIAVAGVDSPTPLAEFMPKILLTDFSQTVIERSFRFEEFLPGGTASELLDGFAQTEPFFEQFGGILGRLHAVQGPGYGPLQGPLFASWSQALRARFAAMVTDLNHAGLAFNDIRTVSMLLERNAETVDAAADAAGGPRLLHGNLWLRNVLLEPDCPHPRITGLVGLDCGSWGSPLEDFSLQQLRRRNPDERAAFWRGYGTAAGEGARTGAQEFFLLARRVGEARLEYHRLGQDNKVEATYPRLEHALDVFLSQR</sequence>
<gene>
    <name evidence="2" type="ORF">ACFOW9_05315</name>
</gene>
<comment type="caution">
    <text evidence="2">The sequence shown here is derived from an EMBL/GenBank/DDBJ whole genome shotgun (WGS) entry which is preliminary data.</text>
</comment>
<dbReference type="InterPro" id="IPR011009">
    <property type="entry name" value="Kinase-like_dom_sf"/>
</dbReference>
<evidence type="ECO:0000313" key="2">
    <source>
        <dbReference type="EMBL" id="MFC4265017.1"/>
    </source>
</evidence>
<feature type="domain" description="Aminoglycoside phosphotransferase" evidence="1">
    <location>
        <begin position="46"/>
        <end position="282"/>
    </location>
</feature>
<reference evidence="3" key="1">
    <citation type="journal article" date="2019" name="Int. J. Syst. Evol. Microbiol.">
        <title>The Global Catalogue of Microorganisms (GCM) 10K type strain sequencing project: providing services to taxonomists for standard genome sequencing and annotation.</title>
        <authorList>
            <consortium name="The Broad Institute Genomics Platform"/>
            <consortium name="The Broad Institute Genome Sequencing Center for Infectious Disease"/>
            <person name="Wu L."/>
            <person name="Ma J."/>
        </authorList>
    </citation>
    <scope>NUCLEOTIDE SEQUENCE [LARGE SCALE GENOMIC DNA]</scope>
    <source>
        <strain evidence="3">CGMCC 1.10698</strain>
    </source>
</reference>
<evidence type="ECO:0000313" key="3">
    <source>
        <dbReference type="Proteomes" id="UP001595773"/>
    </source>
</evidence>
<protein>
    <submittedName>
        <fullName evidence="2">Phosphotransferase family protein</fullName>
    </submittedName>
</protein>
<dbReference type="Gene3D" id="3.90.1200.10">
    <property type="match status" value="1"/>
</dbReference>